<dbReference type="AlphaFoldDB" id="A0A545UP36"/>
<dbReference type="OrthoDB" id="4867741at2759"/>
<feature type="region of interest" description="Disordered" evidence="1">
    <location>
        <begin position="20"/>
        <end position="56"/>
    </location>
</feature>
<proteinExistence type="predicted"/>
<dbReference type="EMBL" id="SPUK01000020">
    <property type="protein sequence ID" value="TQV91209.1"/>
    <property type="molecule type" value="Genomic_DNA"/>
</dbReference>
<keyword evidence="3" id="KW-1185">Reference proteome</keyword>
<evidence type="ECO:0000313" key="2">
    <source>
        <dbReference type="EMBL" id="TQV91209.1"/>
    </source>
</evidence>
<name>A0A545UP36_9HYPO</name>
<feature type="region of interest" description="Disordered" evidence="1">
    <location>
        <begin position="68"/>
        <end position="87"/>
    </location>
</feature>
<evidence type="ECO:0000313" key="3">
    <source>
        <dbReference type="Proteomes" id="UP000315783"/>
    </source>
</evidence>
<sequence>MANRLIQYLMSLHGTATRAREARNSATISEQLETSQVRSEEQPGFVPDPLTHERKQPPAELPIFNTLMAPGAEPAPAPAPRNPQSTTSVREKLLLGISTDLGRLLREDPVSFDRVFPPPSAAAATAATTTATRKTKSKRTKQRTEKLQMKLRPRSATESEEEEREARRFKRKMRKV</sequence>
<evidence type="ECO:0000256" key="1">
    <source>
        <dbReference type="SAM" id="MobiDB-lite"/>
    </source>
</evidence>
<gene>
    <name evidence="2" type="ORF">IF1G_10090</name>
</gene>
<dbReference type="Proteomes" id="UP000315783">
    <property type="component" value="Unassembled WGS sequence"/>
</dbReference>
<protein>
    <submittedName>
        <fullName evidence="2">Uncharacterized protein</fullName>
    </submittedName>
</protein>
<accession>A0A545UP36</accession>
<feature type="region of interest" description="Disordered" evidence="1">
    <location>
        <begin position="116"/>
        <end position="176"/>
    </location>
</feature>
<organism evidence="2 3">
    <name type="scientific">Cordyceps javanica</name>
    <dbReference type="NCBI Taxonomy" id="43265"/>
    <lineage>
        <taxon>Eukaryota</taxon>
        <taxon>Fungi</taxon>
        <taxon>Dikarya</taxon>
        <taxon>Ascomycota</taxon>
        <taxon>Pezizomycotina</taxon>
        <taxon>Sordariomycetes</taxon>
        <taxon>Hypocreomycetidae</taxon>
        <taxon>Hypocreales</taxon>
        <taxon>Cordycipitaceae</taxon>
        <taxon>Cordyceps</taxon>
    </lineage>
</organism>
<feature type="compositionally biased region" description="Polar residues" evidence="1">
    <location>
        <begin position="24"/>
        <end position="37"/>
    </location>
</feature>
<feature type="compositionally biased region" description="Basic residues" evidence="1">
    <location>
        <begin position="167"/>
        <end position="176"/>
    </location>
</feature>
<reference evidence="2 3" key="1">
    <citation type="journal article" date="2019" name="Appl. Microbiol. Biotechnol.">
        <title>Genome sequence of Isaria javanica and comparative genome analysis insights into family S53 peptidase evolution in fungal entomopathogens.</title>
        <authorList>
            <person name="Lin R."/>
            <person name="Zhang X."/>
            <person name="Xin B."/>
            <person name="Zou M."/>
            <person name="Gao Y."/>
            <person name="Qin F."/>
            <person name="Hu Q."/>
            <person name="Xie B."/>
            <person name="Cheng X."/>
        </authorList>
    </citation>
    <scope>NUCLEOTIDE SEQUENCE [LARGE SCALE GENOMIC DNA]</scope>
    <source>
        <strain evidence="2 3">IJ1G</strain>
    </source>
</reference>
<feature type="compositionally biased region" description="Low complexity" evidence="1">
    <location>
        <begin position="121"/>
        <end position="132"/>
    </location>
</feature>
<comment type="caution">
    <text evidence="2">The sequence shown here is derived from an EMBL/GenBank/DDBJ whole genome shotgun (WGS) entry which is preliminary data.</text>
</comment>